<proteinExistence type="predicted"/>
<reference evidence="1 2" key="1">
    <citation type="submission" date="2008-10" db="EMBL/GenBank/DDBJ databases">
        <title>Draft genome sequence of Parabacteroides johnsonii (DSM 18315).</title>
        <authorList>
            <person name="Sudarsanam P."/>
            <person name="Ley R."/>
            <person name="Guruge J."/>
            <person name="Turnbaugh P.J."/>
            <person name="Mahowald M."/>
            <person name="Liep D."/>
            <person name="Gordon J."/>
        </authorList>
    </citation>
    <scope>NUCLEOTIDE SEQUENCE [LARGE SCALE GENOMIC DNA]</scope>
    <source>
        <strain evidence="1 2">DSM 18315</strain>
    </source>
</reference>
<gene>
    <name evidence="1" type="ORF">PRABACTJOHN_03920</name>
</gene>
<dbReference type="HOGENOM" id="CLU_3273970_0_0_10"/>
<name>B7BFT5_9BACT</name>
<accession>B7BFT5</accession>
<dbReference type="Proteomes" id="UP000005510">
    <property type="component" value="Unassembled WGS sequence"/>
</dbReference>
<dbReference type="AlphaFoldDB" id="B7BFT5"/>
<reference evidence="1 2" key="2">
    <citation type="submission" date="2008-10" db="EMBL/GenBank/DDBJ databases">
        <authorList>
            <person name="Fulton L."/>
            <person name="Clifton S."/>
            <person name="Fulton B."/>
            <person name="Xu J."/>
            <person name="Minx P."/>
            <person name="Pepin K.H."/>
            <person name="Johnson M."/>
            <person name="Bhonagiri V."/>
            <person name="Nash W.E."/>
            <person name="Mardis E.R."/>
            <person name="Wilson R.K."/>
        </authorList>
    </citation>
    <scope>NUCLEOTIDE SEQUENCE [LARGE SCALE GENOMIC DNA]</scope>
    <source>
        <strain evidence="1 2">DSM 18315</strain>
    </source>
</reference>
<protein>
    <submittedName>
        <fullName evidence="1">Uncharacterized protein</fullName>
    </submittedName>
</protein>
<dbReference type="STRING" id="537006.PRABACTJOHN_03920"/>
<sequence length="41" mass="4903">MIVTNCKTYPFGLLVWIKSFFSKKFPFLFGLQYKPFYICSV</sequence>
<dbReference type="EMBL" id="ABYH01000390">
    <property type="protein sequence ID" value="EEC94715.1"/>
    <property type="molecule type" value="Genomic_DNA"/>
</dbReference>
<organism evidence="1 2">
    <name type="scientific">Parabacteroides johnsonii DSM 18315</name>
    <dbReference type="NCBI Taxonomy" id="537006"/>
    <lineage>
        <taxon>Bacteria</taxon>
        <taxon>Pseudomonadati</taxon>
        <taxon>Bacteroidota</taxon>
        <taxon>Bacteroidia</taxon>
        <taxon>Bacteroidales</taxon>
        <taxon>Tannerellaceae</taxon>
        <taxon>Parabacteroides</taxon>
    </lineage>
</organism>
<evidence type="ECO:0000313" key="1">
    <source>
        <dbReference type="EMBL" id="EEC94715.1"/>
    </source>
</evidence>
<comment type="caution">
    <text evidence="1">The sequence shown here is derived from an EMBL/GenBank/DDBJ whole genome shotgun (WGS) entry which is preliminary data.</text>
</comment>
<evidence type="ECO:0000313" key="2">
    <source>
        <dbReference type="Proteomes" id="UP000005510"/>
    </source>
</evidence>